<dbReference type="SUPFAM" id="SSF55874">
    <property type="entry name" value="ATPase domain of HSP90 chaperone/DNA topoisomerase II/histidine kinase"/>
    <property type="match status" value="1"/>
</dbReference>
<feature type="domain" description="PAS" evidence="25">
    <location>
        <begin position="462"/>
        <end position="500"/>
    </location>
</feature>
<dbReference type="PROSITE" id="PS01219">
    <property type="entry name" value="AMMONIUM_TRANSP"/>
    <property type="match status" value="1"/>
</dbReference>
<dbReference type="InterPro" id="IPR003594">
    <property type="entry name" value="HATPase_dom"/>
</dbReference>
<feature type="transmembrane region" description="Helical" evidence="22">
    <location>
        <begin position="12"/>
        <end position="35"/>
    </location>
</feature>
<keyword evidence="12" id="KW-0067">ATP-binding</keyword>
<dbReference type="PRINTS" id="PR00344">
    <property type="entry name" value="BCTRLSENSOR"/>
</dbReference>
<dbReference type="InterPro" id="IPR000014">
    <property type="entry name" value="PAS"/>
</dbReference>
<sequence>MALSMELANLIWILIAAALVMLMQGGFCFLETGLVRAKNSINVAMKNLADFCIAGVLFWMVGFGMMFGQDYSGLIGTSYFFVDETNSTWLLAFFLFQLVFCGTATTIISGAVAERMRFSGYLLLSAVVSALVYPVFGHWAWGGLVEGTGTGWLCEMGFIDFAGSTVVHSVGGWTALMTVLVVGPRLGRFTSKQKKIHGHNYPMAALGTLLLWFGWFGFNGGSTLAIDGSIPLILVNTNLSAAAGGVAGLLLSRLVHGRVEVGDIMNGVIAGLVGITAACHMVTPMYAIIIGVISSAICMFGVLLLEKLKIDDVIGAVPAHAFAGAWGTLAVAIFGNSENFSNGMSRLEQLQIQALGVGTCFVWASGVTLLSLGILRLFFSLRVSEEAEIQGLNIHEHGASTEIIDLLDDMKVQSIKGDFSTPVSVEPHTEVGQIAAEYNKVLHKVVEEIENRENLLKQLKVAEENYRSIFENAIEGIYRSTFSGKLLEANPALANMLGYSSVIELMEDSQDICSQYYVDPDSRKVLLERLKQDGSVKEYQIALRRRDGTVLDVVVNARHFPETEQSSAFIEGSVTDISERIQTEELRKQKESAEAASHAKSAFLATMSHEIRTPLNGVIGMLELLNDTEMNSKQTHYANIAKSSADSLLSLINDILDFSKIEAGKLELDPAEFDLESMVEDVADMFNIRAEQKGIELTCHVWPNVENRVIGDSERLRQVLVNLIGNALKFTESGQVSVEVQADDVADNRQMISLSVQDTGIGMPEEIQERLFLPFEQADGSTTRKFGGTGLGLAICRQLIELMGGTITIESALGEGSKFICRIPFDLSKGTRLGHKIDARIQGMRILAVDDNETNRTILQSLLQSWGAEVETAESAAKAAECLKKAQSDNRPFQIGVLDYRMPETDGIGLARMIKSDPQISDIELMMLTSSDCEISREELKTIGIKSCFSKPIRSSRLFDALITTLYHNSSQELIEEEVAEEIVVPEINKKVEGRVLIVDDNEINQIVTQEIVEQYGWRCRVASNGQEAIDLLKRRAFDLVLMDCQMPVMDGFTATGEIRKMQAAGELPEYLPVIALTANAVKGDRDRCLAAGMDEYVSKPINPQNLLQKMLSLIQGKMNQDSNGQVQKDSAIEFQVETHLADVESELDNDAIDWPTLIERCGGNDEIAFKVLKKFHDRLPDDIRELENAIENQDWESTGRIVHTLKGAAGNVSAVEVSEAALKLETIVRSQPEETACFEPLEELKSRVTSCLRTIEVQLEQALKT</sequence>
<protein>
    <recommendedName>
        <fullName evidence="18">Sensory/regulatory protein RpfC</fullName>
        <ecNumber evidence="4">2.7.13.3</ecNumber>
    </recommendedName>
</protein>
<dbReference type="PROSITE" id="PS50109">
    <property type="entry name" value="HIS_KIN"/>
    <property type="match status" value="1"/>
</dbReference>
<gene>
    <name evidence="28" type="primary">barA_1</name>
    <name evidence="28" type="ORF">Pan54_10150</name>
</gene>
<comment type="subcellular location">
    <subcellularLocation>
        <location evidence="2">Cell membrane</location>
        <topology evidence="2">Multi-pass membrane protein</topology>
    </subcellularLocation>
</comment>
<keyword evidence="9 22" id="KW-0812">Transmembrane</keyword>
<evidence type="ECO:0000256" key="4">
    <source>
        <dbReference type="ARBA" id="ARBA00012438"/>
    </source>
</evidence>
<evidence type="ECO:0000256" key="11">
    <source>
        <dbReference type="ARBA" id="ARBA00022777"/>
    </source>
</evidence>
<dbReference type="InterPro" id="IPR035965">
    <property type="entry name" value="PAS-like_dom_sf"/>
</dbReference>
<evidence type="ECO:0000256" key="12">
    <source>
        <dbReference type="ARBA" id="ARBA00022840"/>
    </source>
</evidence>
<evidence type="ECO:0000256" key="19">
    <source>
        <dbReference type="PROSITE-ProRule" id="PRU00110"/>
    </source>
</evidence>
<evidence type="ECO:0000313" key="28">
    <source>
        <dbReference type="EMBL" id="TWT60301.1"/>
    </source>
</evidence>
<feature type="modified residue" description="4-aspartylphosphate" evidence="20">
    <location>
        <position position="899"/>
    </location>
</feature>
<dbReference type="GO" id="GO:0005524">
    <property type="term" value="F:ATP binding"/>
    <property type="evidence" value="ECO:0007669"/>
    <property type="project" value="UniProtKB-KW"/>
</dbReference>
<feature type="domain" description="HPt" evidence="27">
    <location>
        <begin position="1165"/>
        <end position="1263"/>
    </location>
</feature>
<dbReference type="CDD" id="cd17546">
    <property type="entry name" value="REC_hyHK_CKI1_RcsC-like"/>
    <property type="match status" value="1"/>
</dbReference>
<feature type="domain" description="Histidine kinase" evidence="23">
    <location>
        <begin position="606"/>
        <end position="827"/>
    </location>
</feature>
<dbReference type="CDD" id="cd00130">
    <property type="entry name" value="PAS"/>
    <property type="match status" value="1"/>
</dbReference>
<dbReference type="Gene3D" id="3.30.450.20">
    <property type="entry name" value="PAS domain"/>
    <property type="match status" value="1"/>
</dbReference>
<dbReference type="GO" id="GO:0000155">
    <property type="term" value="F:phosphorelay sensor kinase activity"/>
    <property type="evidence" value="ECO:0007669"/>
    <property type="project" value="InterPro"/>
</dbReference>
<keyword evidence="11 28" id="KW-0418">Kinase</keyword>
<dbReference type="InterPro" id="IPR029020">
    <property type="entry name" value="Ammonium/urea_transptr"/>
</dbReference>
<evidence type="ECO:0000256" key="16">
    <source>
        <dbReference type="ARBA" id="ARBA00023177"/>
    </source>
</evidence>
<dbReference type="InterPro" id="IPR036641">
    <property type="entry name" value="HPT_dom_sf"/>
</dbReference>
<dbReference type="CDD" id="cd00156">
    <property type="entry name" value="REC"/>
    <property type="match status" value="1"/>
</dbReference>
<evidence type="ECO:0000256" key="17">
    <source>
        <dbReference type="ARBA" id="ARBA00064003"/>
    </source>
</evidence>
<dbReference type="NCBIfam" id="TIGR00229">
    <property type="entry name" value="sensory_box"/>
    <property type="match status" value="1"/>
</dbReference>
<dbReference type="InterPro" id="IPR008207">
    <property type="entry name" value="Sig_transdc_His_kin_Hpt_dom"/>
</dbReference>
<dbReference type="CDD" id="cd16922">
    <property type="entry name" value="HATPase_EvgS-ArcB-TorS-like"/>
    <property type="match status" value="1"/>
</dbReference>
<keyword evidence="15 22" id="KW-0472">Membrane</keyword>
<dbReference type="PROSITE" id="PS50112">
    <property type="entry name" value="PAS"/>
    <property type="match status" value="1"/>
</dbReference>
<comment type="caution">
    <text evidence="28">The sequence shown here is derived from an EMBL/GenBank/DDBJ whole genome shotgun (WGS) entry which is preliminary data.</text>
</comment>
<dbReference type="PROSITE" id="PS50110">
    <property type="entry name" value="RESPONSE_REGULATORY"/>
    <property type="match status" value="2"/>
</dbReference>
<keyword evidence="6" id="KW-1003">Cell membrane</keyword>
<dbReference type="SMART" id="SM00388">
    <property type="entry name" value="HisKA"/>
    <property type="match status" value="1"/>
</dbReference>
<dbReference type="SUPFAM" id="SSF111352">
    <property type="entry name" value="Ammonium transporter"/>
    <property type="match status" value="1"/>
</dbReference>
<dbReference type="InterPro" id="IPR004358">
    <property type="entry name" value="Sig_transdc_His_kin-like_C"/>
</dbReference>
<evidence type="ECO:0000256" key="5">
    <source>
        <dbReference type="ARBA" id="ARBA00022448"/>
    </source>
</evidence>
<evidence type="ECO:0000256" key="22">
    <source>
        <dbReference type="SAM" id="Phobius"/>
    </source>
</evidence>
<dbReference type="FunFam" id="1.10.287.130:FF:000002">
    <property type="entry name" value="Two-component osmosensing histidine kinase"/>
    <property type="match status" value="1"/>
</dbReference>
<name>A0A5C5XD31_9PLAN</name>
<dbReference type="InterPro" id="IPR036097">
    <property type="entry name" value="HisK_dim/P_sf"/>
</dbReference>
<dbReference type="Gene3D" id="3.40.50.2300">
    <property type="match status" value="2"/>
</dbReference>
<feature type="domain" description="Response regulatory" evidence="24">
    <location>
        <begin position="845"/>
        <end position="966"/>
    </location>
</feature>
<keyword evidence="21" id="KW-0175">Coiled coil</keyword>
<feature type="transmembrane region" description="Helical" evidence="22">
    <location>
        <begin position="120"/>
        <end position="141"/>
    </location>
</feature>
<dbReference type="SMART" id="SM00387">
    <property type="entry name" value="HATPase_c"/>
    <property type="match status" value="1"/>
</dbReference>
<evidence type="ECO:0000256" key="18">
    <source>
        <dbReference type="ARBA" id="ARBA00068150"/>
    </source>
</evidence>
<dbReference type="SUPFAM" id="SSF47384">
    <property type="entry name" value="Homodimeric domain of signal transducing histidine kinase"/>
    <property type="match status" value="1"/>
</dbReference>
<dbReference type="Gene3D" id="1.20.120.160">
    <property type="entry name" value="HPT domain"/>
    <property type="match status" value="1"/>
</dbReference>
<evidence type="ECO:0000259" key="26">
    <source>
        <dbReference type="PROSITE" id="PS50113"/>
    </source>
</evidence>
<dbReference type="EMBL" id="SJPG01000001">
    <property type="protein sequence ID" value="TWT60301.1"/>
    <property type="molecule type" value="Genomic_DNA"/>
</dbReference>
<dbReference type="InterPro" id="IPR036890">
    <property type="entry name" value="HATPase_C_sf"/>
</dbReference>
<dbReference type="InterPro" id="IPR000700">
    <property type="entry name" value="PAS-assoc_C"/>
</dbReference>
<dbReference type="RefSeq" id="WP_146502445.1">
    <property type="nucleotide sequence ID" value="NZ_SJPG01000001.1"/>
</dbReference>
<feature type="coiled-coil region" evidence="21">
    <location>
        <begin position="442"/>
        <end position="472"/>
    </location>
</feature>
<feature type="domain" description="Response regulatory" evidence="24">
    <location>
        <begin position="995"/>
        <end position="1115"/>
    </location>
</feature>
<dbReference type="InterPro" id="IPR024041">
    <property type="entry name" value="NH4_transpt_AmtB-like_dom"/>
</dbReference>
<feature type="transmembrane region" description="Helical" evidence="22">
    <location>
        <begin position="354"/>
        <end position="379"/>
    </location>
</feature>
<dbReference type="FunFam" id="3.30.565.10:FF:000010">
    <property type="entry name" value="Sensor histidine kinase RcsC"/>
    <property type="match status" value="1"/>
</dbReference>
<evidence type="ECO:0000259" key="27">
    <source>
        <dbReference type="PROSITE" id="PS50894"/>
    </source>
</evidence>
<keyword evidence="29" id="KW-1185">Reference proteome</keyword>
<feature type="transmembrane region" description="Helical" evidence="22">
    <location>
        <begin position="201"/>
        <end position="218"/>
    </location>
</feature>
<dbReference type="Pfam" id="PF00072">
    <property type="entry name" value="Response_reg"/>
    <property type="match status" value="2"/>
</dbReference>
<dbReference type="GO" id="GO:0008519">
    <property type="term" value="F:ammonium channel activity"/>
    <property type="evidence" value="ECO:0007669"/>
    <property type="project" value="InterPro"/>
</dbReference>
<dbReference type="SMART" id="SM00091">
    <property type="entry name" value="PAS"/>
    <property type="match status" value="1"/>
</dbReference>
<evidence type="ECO:0000256" key="10">
    <source>
        <dbReference type="ARBA" id="ARBA00022741"/>
    </source>
</evidence>
<accession>A0A5C5XD31</accession>
<comment type="catalytic activity">
    <reaction evidence="1">
        <text>ATP + protein L-histidine = ADP + protein N-phospho-L-histidine.</text>
        <dbReference type="EC" id="2.7.13.3"/>
    </reaction>
</comment>
<keyword evidence="16" id="KW-0924">Ammonia transport</keyword>
<dbReference type="Pfam" id="PF02518">
    <property type="entry name" value="HATPase_c"/>
    <property type="match status" value="1"/>
</dbReference>
<dbReference type="InterPro" id="IPR001789">
    <property type="entry name" value="Sig_transdc_resp-reg_receiver"/>
</dbReference>
<evidence type="ECO:0000256" key="7">
    <source>
        <dbReference type="ARBA" id="ARBA00022553"/>
    </source>
</evidence>
<keyword evidence="5" id="KW-0813">Transport</keyword>
<dbReference type="PROSITE" id="PS50113">
    <property type="entry name" value="PAC"/>
    <property type="match status" value="1"/>
</dbReference>
<evidence type="ECO:0000259" key="23">
    <source>
        <dbReference type="PROSITE" id="PS50109"/>
    </source>
</evidence>
<dbReference type="Gene3D" id="1.10.3430.10">
    <property type="entry name" value="Ammonium transporter AmtB like domains"/>
    <property type="match status" value="1"/>
</dbReference>
<dbReference type="CDD" id="cd00082">
    <property type="entry name" value="HisKA"/>
    <property type="match status" value="1"/>
</dbReference>
<evidence type="ECO:0000313" key="29">
    <source>
        <dbReference type="Proteomes" id="UP000316095"/>
    </source>
</evidence>
<evidence type="ECO:0000256" key="1">
    <source>
        <dbReference type="ARBA" id="ARBA00000085"/>
    </source>
</evidence>
<evidence type="ECO:0000256" key="13">
    <source>
        <dbReference type="ARBA" id="ARBA00022989"/>
    </source>
</evidence>
<dbReference type="Pfam" id="PF00512">
    <property type="entry name" value="HisKA"/>
    <property type="match status" value="1"/>
</dbReference>
<feature type="transmembrane region" description="Helical" evidence="22">
    <location>
        <begin position="88"/>
        <end position="113"/>
    </location>
</feature>
<dbReference type="Gene3D" id="1.10.287.130">
    <property type="match status" value="1"/>
</dbReference>
<organism evidence="28 29">
    <name type="scientific">Rubinisphaera italica</name>
    <dbReference type="NCBI Taxonomy" id="2527969"/>
    <lineage>
        <taxon>Bacteria</taxon>
        <taxon>Pseudomonadati</taxon>
        <taxon>Planctomycetota</taxon>
        <taxon>Planctomycetia</taxon>
        <taxon>Planctomycetales</taxon>
        <taxon>Planctomycetaceae</taxon>
        <taxon>Rubinisphaera</taxon>
    </lineage>
</organism>
<dbReference type="SUPFAM" id="SSF52172">
    <property type="entry name" value="CheY-like"/>
    <property type="match status" value="2"/>
</dbReference>
<evidence type="ECO:0000259" key="24">
    <source>
        <dbReference type="PROSITE" id="PS50110"/>
    </source>
</evidence>
<dbReference type="AlphaFoldDB" id="A0A5C5XD31"/>
<evidence type="ECO:0000256" key="3">
    <source>
        <dbReference type="ARBA" id="ARBA00005887"/>
    </source>
</evidence>
<evidence type="ECO:0000256" key="2">
    <source>
        <dbReference type="ARBA" id="ARBA00004651"/>
    </source>
</evidence>
<proteinExistence type="inferred from homology"/>
<comment type="similarity">
    <text evidence="3">Belongs to the ammonia transporter channel (TC 1.A.11.2) family.</text>
</comment>
<dbReference type="PROSITE" id="PS50894">
    <property type="entry name" value="HPT"/>
    <property type="match status" value="1"/>
</dbReference>
<evidence type="ECO:0000259" key="25">
    <source>
        <dbReference type="PROSITE" id="PS50112"/>
    </source>
</evidence>
<evidence type="ECO:0000256" key="9">
    <source>
        <dbReference type="ARBA" id="ARBA00022692"/>
    </source>
</evidence>
<feature type="transmembrane region" description="Helical" evidence="22">
    <location>
        <begin position="230"/>
        <end position="252"/>
    </location>
</feature>
<dbReference type="Gene3D" id="3.30.565.10">
    <property type="entry name" value="Histidine kinase-like ATPase, C-terminal domain"/>
    <property type="match status" value="1"/>
</dbReference>
<dbReference type="InterPro" id="IPR011006">
    <property type="entry name" value="CheY-like_superfamily"/>
</dbReference>
<evidence type="ECO:0000256" key="14">
    <source>
        <dbReference type="ARBA" id="ARBA00023012"/>
    </source>
</evidence>
<dbReference type="SMART" id="SM00073">
    <property type="entry name" value="HPT"/>
    <property type="match status" value="1"/>
</dbReference>
<dbReference type="Proteomes" id="UP000316095">
    <property type="component" value="Unassembled WGS sequence"/>
</dbReference>
<dbReference type="InterPro" id="IPR003661">
    <property type="entry name" value="HisK_dim/P_dom"/>
</dbReference>
<dbReference type="CDD" id="cd00088">
    <property type="entry name" value="HPT"/>
    <property type="match status" value="1"/>
</dbReference>
<feature type="modified residue" description="4-aspartylphosphate" evidence="20">
    <location>
        <position position="1044"/>
    </location>
</feature>
<reference evidence="28 29" key="1">
    <citation type="submission" date="2019-02" db="EMBL/GenBank/DDBJ databases">
        <title>Deep-cultivation of Planctomycetes and their phenomic and genomic characterization uncovers novel biology.</title>
        <authorList>
            <person name="Wiegand S."/>
            <person name="Jogler M."/>
            <person name="Boedeker C."/>
            <person name="Pinto D."/>
            <person name="Vollmers J."/>
            <person name="Rivas-Marin E."/>
            <person name="Kohn T."/>
            <person name="Peeters S.H."/>
            <person name="Heuer A."/>
            <person name="Rast P."/>
            <person name="Oberbeckmann S."/>
            <person name="Bunk B."/>
            <person name="Jeske O."/>
            <person name="Meyerdierks A."/>
            <person name="Storesund J.E."/>
            <person name="Kallscheuer N."/>
            <person name="Luecker S."/>
            <person name="Lage O.M."/>
            <person name="Pohl T."/>
            <person name="Merkel B.J."/>
            <person name="Hornburger P."/>
            <person name="Mueller R.-W."/>
            <person name="Bruemmer F."/>
            <person name="Labrenz M."/>
            <person name="Spormann A.M."/>
            <person name="Op Den Camp H."/>
            <person name="Overmann J."/>
            <person name="Amann R."/>
            <person name="Jetten M.S.M."/>
            <person name="Mascher T."/>
            <person name="Medema M.H."/>
            <person name="Devos D.P."/>
            <person name="Kaster A.-K."/>
            <person name="Ovreas L."/>
            <person name="Rohde M."/>
            <person name="Galperin M.Y."/>
            <person name="Jogler C."/>
        </authorList>
    </citation>
    <scope>NUCLEOTIDE SEQUENCE [LARGE SCALE GENOMIC DNA]</scope>
    <source>
        <strain evidence="28 29">Pan54</strain>
    </source>
</reference>
<evidence type="ECO:0000256" key="21">
    <source>
        <dbReference type="SAM" id="Coils"/>
    </source>
</evidence>
<evidence type="ECO:0000256" key="20">
    <source>
        <dbReference type="PROSITE-ProRule" id="PRU00169"/>
    </source>
</evidence>
<dbReference type="InterPro" id="IPR005467">
    <property type="entry name" value="His_kinase_dom"/>
</dbReference>
<dbReference type="Pfam" id="PF13426">
    <property type="entry name" value="PAS_9"/>
    <property type="match status" value="1"/>
</dbReference>
<feature type="transmembrane region" description="Helical" evidence="22">
    <location>
        <begin position="313"/>
        <end position="334"/>
    </location>
</feature>
<evidence type="ECO:0000256" key="6">
    <source>
        <dbReference type="ARBA" id="ARBA00022475"/>
    </source>
</evidence>
<dbReference type="PANTHER" id="PTHR45339:SF1">
    <property type="entry name" value="HYBRID SIGNAL TRANSDUCTION HISTIDINE KINASE J"/>
    <property type="match status" value="1"/>
</dbReference>
<dbReference type="GO" id="GO:0005886">
    <property type="term" value="C:plasma membrane"/>
    <property type="evidence" value="ECO:0007669"/>
    <property type="project" value="UniProtKB-SubCell"/>
</dbReference>
<dbReference type="EC" id="2.7.13.3" evidence="4"/>
<dbReference type="PANTHER" id="PTHR45339">
    <property type="entry name" value="HYBRID SIGNAL TRANSDUCTION HISTIDINE KINASE J"/>
    <property type="match status" value="1"/>
</dbReference>
<dbReference type="InterPro" id="IPR001905">
    <property type="entry name" value="Ammonium_transpt"/>
</dbReference>
<dbReference type="NCBIfam" id="TIGR00836">
    <property type="entry name" value="amt"/>
    <property type="match status" value="1"/>
</dbReference>
<dbReference type="SMART" id="SM00448">
    <property type="entry name" value="REC"/>
    <property type="match status" value="2"/>
</dbReference>
<keyword evidence="14" id="KW-0902">Two-component regulatory system</keyword>
<dbReference type="OrthoDB" id="9762493at2"/>
<evidence type="ECO:0000256" key="8">
    <source>
        <dbReference type="ARBA" id="ARBA00022679"/>
    </source>
</evidence>
<feature type="domain" description="PAC" evidence="26">
    <location>
        <begin position="537"/>
        <end position="589"/>
    </location>
</feature>
<dbReference type="InterPro" id="IPR018047">
    <property type="entry name" value="Ammonium_transpt_CS"/>
</dbReference>
<feature type="transmembrane region" description="Helical" evidence="22">
    <location>
        <begin position="47"/>
        <end position="68"/>
    </location>
</feature>
<dbReference type="SUPFAM" id="SSF55785">
    <property type="entry name" value="PYP-like sensor domain (PAS domain)"/>
    <property type="match status" value="1"/>
</dbReference>
<feature type="modified residue" description="Phosphohistidine" evidence="19">
    <location>
        <position position="1204"/>
    </location>
</feature>
<keyword evidence="7 20" id="KW-0597">Phosphoprotein</keyword>
<comment type="subunit">
    <text evidence="17">At low DSF concentrations, interacts with RpfF.</text>
</comment>
<feature type="transmembrane region" description="Helical" evidence="22">
    <location>
        <begin position="264"/>
        <end position="283"/>
    </location>
</feature>
<evidence type="ECO:0000256" key="15">
    <source>
        <dbReference type="ARBA" id="ARBA00023136"/>
    </source>
</evidence>
<feature type="transmembrane region" description="Helical" evidence="22">
    <location>
        <begin position="161"/>
        <end position="181"/>
    </location>
</feature>
<keyword evidence="13 22" id="KW-1133">Transmembrane helix</keyword>
<dbReference type="SUPFAM" id="SSF47226">
    <property type="entry name" value="Histidine-containing phosphotransfer domain, HPT domain"/>
    <property type="match status" value="1"/>
</dbReference>
<dbReference type="Pfam" id="PF00909">
    <property type="entry name" value="Ammonium_transp"/>
    <property type="match status" value="1"/>
</dbReference>
<dbReference type="Pfam" id="PF01627">
    <property type="entry name" value="Hpt"/>
    <property type="match status" value="1"/>
</dbReference>
<keyword evidence="8 28" id="KW-0808">Transferase</keyword>
<keyword evidence="10" id="KW-0547">Nucleotide-binding</keyword>